<evidence type="ECO:0000313" key="2">
    <source>
        <dbReference type="Proteomes" id="UP000237222"/>
    </source>
</evidence>
<name>A0A2S4HJX0_9GAMM</name>
<reference evidence="1" key="1">
    <citation type="submission" date="2018-01" db="EMBL/GenBank/DDBJ databases">
        <authorList>
            <person name="Yu X.-D."/>
        </authorList>
    </citation>
    <scope>NUCLEOTIDE SEQUENCE</scope>
    <source>
        <strain evidence="1">ZX-21</strain>
    </source>
</reference>
<evidence type="ECO:0000313" key="1">
    <source>
        <dbReference type="EMBL" id="POP54278.1"/>
    </source>
</evidence>
<gene>
    <name evidence="1" type="ORF">C0068_03165</name>
</gene>
<proteinExistence type="predicted"/>
<dbReference type="AlphaFoldDB" id="A0A2S4HJX0"/>
<organism evidence="1 2">
    <name type="scientific">Zhongshania marina</name>
    <dbReference type="NCBI Taxonomy" id="2304603"/>
    <lineage>
        <taxon>Bacteria</taxon>
        <taxon>Pseudomonadati</taxon>
        <taxon>Pseudomonadota</taxon>
        <taxon>Gammaproteobacteria</taxon>
        <taxon>Cellvibrionales</taxon>
        <taxon>Spongiibacteraceae</taxon>
        <taxon>Zhongshania</taxon>
    </lineage>
</organism>
<protein>
    <submittedName>
        <fullName evidence="1">Uncharacterized protein</fullName>
    </submittedName>
</protein>
<accession>A0A2S4HJX0</accession>
<dbReference type="EMBL" id="PQGG01000007">
    <property type="protein sequence ID" value="POP54278.1"/>
    <property type="molecule type" value="Genomic_DNA"/>
</dbReference>
<comment type="caution">
    <text evidence="1">The sequence shown here is derived from an EMBL/GenBank/DDBJ whole genome shotgun (WGS) entry which is preliminary data.</text>
</comment>
<sequence length="88" mass="10058">MPNRPKHSKKEIEEAVQFAEANGWIYASSGKSSHAWGFLLCPHNDQDCRCGQYCKNSIWSTPRSPENMAKKICKWVEGCKYANGEDYD</sequence>
<dbReference type="Proteomes" id="UP000237222">
    <property type="component" value="Unassembled WGS sequence"/>
</dbReference>